<dbReference type="PROSITE" id="PS50931">
    <property type="entry name" value="HTH_LYSR"/>
    <property type="match status" value="1"/>
</dbReference>
<comment type="similarity">
    <text evidence="1">Belongs to the LysR transcriptional regulatory family.</text>
</comment>
<dbReference type="Gene3D" id="1.10.10.10">
    <property type="entry name" value="Winged helix-like DNA-binding domain superfamily/Winged helix DNA-binding domain"/>
    <property type="match status" value="1"/>
</dbReference>
<dbReference type="AlphaFoldDB" id="A0A3B0RS34"/>
<dbReference type="Pfam" id="PF00126">
    <property type="entry name" value="HTH_1"/>
    <property type="match status" value="1"/>
</dbReference>
<keyword evidence="3" id="KW-0238">DNA-binding</keyword>
<organism evidence="6">
    <name type="scientific">hydrothermal vent metagenome</name>
    <dbReference type="NCBI Taxonomy" id="652676"/>
    <lineage>
        <taxon>unclassified sequences</taxon>
        <taxon>metagenomes</taxon>
        <taxon>ecological metagenomes</taxon>
    </lineage>
</organism>
<evidence type="ECO:0000256" key="2">
    <source>
        <dbReference type="ARBA" id="ARBA00023015"/>
    </source>
</evidence>
<dbReference type="InterPro" id="IPR036388">
    <property type="entry name" value="WH-like_DNA-bd_sf"/>
</dbReference>
<feature type="domain" description="HTH lysR-type" evidence="5">
    <location>
        <begin position="2"/>
        <end position="59"/>
    </location>
</feature>
<dbReference type="PANTHER" id="PTHR30346">
    <property type="entry name" value="TRANSCRIPTIONAL DUAL REGULATOR HCAR-RELATED"/>
    <property type="match status" value="1"/>
</dbReference>
<evidence type="ECO:0000256" key="1">
    <source>
        <dbReference type="ARBA" id="ARBA00009437"/>
    </source>
</evidence>
<dbReference type="PANTHER" id="PTHR30346:SF28">
    <property type="entry name" value="HTH-TYPE TRANSCRIPTIONAL REGULATOR CYNR"/>
    <property type="match status" value="1"/>
</dbReference>
<dbReference type="PRINTS" id="PR00039">
    <property type="entry name" value="HTHLYSR"/>
</dbReference>
<dbReference type="EMBL" id="UOED01000089">
    <property type="protein sequence ID" value="VAV94352.1"/>
    <property type="molecule type" value="Genomic_DNA"/>
</dbReference>
<dbReference type="InterPro" id="IPR000847">
    <property type="entry name" value="LysR_HTH_N"/>
</dbReference>
<dbReference type="FunFam" id="1.10.10.10:FF:000001">
    <property type="entry name" value="LysR family transcriptional regulator"/>
    <property type="match status" value="1"/>
</dbReference>
<dbReference type="Gene3D" id="3.40.190.10">
    <property type="entry name" value="Periplasmic binding protein-like II"/>
    <property type="match status" value="2"/>
</dbReference>
<evidence type="ECO:0000313" key="6">
    <source>
        <dbReference type="EMBL" id="VAV94352.1"/>
    </source>
</evidence>
<dbReference type="Pfam" id="PF03466">
    <property type="entry name" value="LysR_substrate"/>
    <property type="match status" value="1"/>
</dbReference>
<evidence type="ECO:0000259" key="5">
    <source>
        <dbReference type="PROSITE" id="PS50931"/>
    </source>
</evidence>
<dbReference type="InterPro" id="IPR005119">
    <property type="entry name" value="LysR_subst-bd"/>
</dbReference>
<gene>
    <name evidence="6" type="ORF">MNBD_ALPHA02-8</name>
</gene>
<dbReference type="SUPFAM" id="SSF53850">
    <property type="entry name" value="Periplasmic binding protein-like II"/>
    <property type="match status" value="1"/>
</dbReference>
<dbReference type="InterPro" id="IPR036390">
    <property type="entry name" value="WH_DNA-bd_sf"/>
</dbReference>
<proteinExistence type="inferred from homology"/>
<evidence type="ECO:0000256" key="3">
    <source>
        <dbReference type="ARBA" id="ARBA00023125"/>
    </source>
</evidence>
<accession>A0A3B0RS34</accession>
<dbReference type="CDD" id="cd05466">
    <property type="entry name" value="PBP2_LTTR_substrate"/>
    <property type="match status" value="1"/>
</dbReference>
<evidence type="ECO:0000256" key="4">
    <source>
        <dbReference type="ARBA" id="ARBA00023163"/>
    </source>
</evidence>
<reference evidence="6" key="1">
    <citation type="submission" date="2018-06" db="EMBL/GenBank/DDBJ databases">
        <authorList>
            <person name="Zhirakovskaya E."/>
        </authorList>
    </citation>
    <scope>NUCLEOTIDE SEQUENCE</scope>
</reference>
<dbReference type="SUPFAM" id="SSF46785">
    <property type="entry name" value="Winged helix' DNA-binding domain"/>
    <property type="match status" value="1"/>
</dbReference>
<dbReference type="GO" id="GO:0003700">
    <property type="term" value="F:DNA-binding transcription factor activity"/>
    <property type="evidence" value="ECO:0007669"/>
    <property type="project" value="InterPro"/>
</dbReference>
<dbReference type="GO" id="GO:0003677">
    <property type="term" value="F:DNA binding"/>
    <property type="evidence" value="ECO:0007669"/>
    <property type="project" value="UniProtKB-KW"/>
</dbReference>
<name>A0A3B0RS34_9ZZZZ</name>
<dbReference type="GO" id="GO:0032993">
    <property type="term" value="C:protein-DNA complex"/>
    <property type="evidence" value="ECO:0007669"/>
    <property type="project" value="TreeGrafter"/>
</dbReference>
<sequence length="295" mass="33049">MIEIYQLKYFLAVVETGSFTKAAERVYVTQPTLSAGIKKLESNLDVRLFDRSSKRVFLTENGTRFVERAKGVLHQLNLAEAAMKTGDTPKLLRLGILLTIPSRRIQQVLHPFQRQEAGLVTELFEGSEQEILNRMDEGRIDLALTILRPGLKGKTTSLYHEPYSLAIASHHPLANAAAIDPTELANEPTIVRSRCEVLSETSRFFTDHNVRPRLVYHTAQDERALAMVAAGVGFTTMPGHYRMPGVTRIPMKGYDFTREIGFIQSRHPAGEEKSALLDRFITLTRGSLPGEIMSD</sequence>
<protein>
    <submittedName>
        <fullName evidence="6">Transcriptional regulator SJA_C1-23900, LysR family</fullName>
    </submittedName>
</protein>
<keyword evidence="4" id="KW-0804">Transcription</keyword>
<keyword evidence="2" id="KW-0805">Transcription regulation</keyword>